<dbReference type="GeneID" id="31252110"/>
<dbReference type="EMBL" id="JH712885">
    <property type="protein sequence ID" value="EJD73595.1"/>
    <property type="molecule type" value="Genomic_DNA"/>
</dbReference>
<dbReference type="RefSeq" id="XP_020304553.1">
    <property type="nucleotide sequence ID" value="XM_020451647.1"/>
</dbReference>
<gene>
    <name evidence="1" type="ORF">LOAG_18988</name>
</gene>
<dbReference type="KEGG" id="loa:LOAG_18988"/>
<dbReference type="InParanoid" id="A0A1S0UDE9"/>
<proteinExistence type="predicted"/>
<evidence type="ECO:0000313" key="1">
    <source>
        <dbReference type="EMBL" id="EJD73595.1"/>
    </source>
</evidence>
<accession>A0A1S0UDE9</accession>
<dbReference type="CTD" id="31252110"/>
<feature type="non-terminal residue" evidence="1">
    <location>
        <position position="1"/>
    </location>
</feature>
<reference evidence="1" key="1">
    <citation type="submission" date="2012-04" db="EMBL/GenBank/DDBJ databases">
        <title>The Genome Sequence of Loa loa.</title>
        <authorList>
            <consortium name="The Broad Institute Genome Sequencing Platform"/>
            <consortium name="Broad Institute Genome Sequencing Center for Infectious Disease"/>
            <person name="Nutman T.B."/>
            <person name="Fink D.L."/>
            <person name="Russ C."/>
            <person name="Young S."/>
            <person name="Zeng Q."/>
            <person name="Gargeya S."/>
            <person name="Alvarado L."/>
            <person name="Berlin A."/>
            <person name="Chapman S.B."/>
            <person name="Chen Z."/>
            <person name="Freedman E."/>
            <person name="Gellesch M."/>
            <person name="Goldberg J."/>
            <person name="Griggs A."/>
            <person name="Gujja S."/>
            <person name="Heilman E.R."/>
            <person name="Heiman D."/>
            <person name="Howarth C."/>
            <person name="Mehta T."/>
            <person name="Neiman D."/>
            <person name="Pearson M."/>
            <person name="Roberts A."/>
            <person name="Saif S."/>
            <person name="Shea T."/>
            <person name="Shenoy N."/>
            <person name="Sisk P."/>
            <person name="Stolte C."/>
            <person name="Sykes S."/>
            <person name="White J."/>
            <person name="Yandava C."/>
            <person name="Haas B."/>
            <person name="Henn M.R."/>
            <person name="Nusbaum C."/>
            <person name="Birren B."/>
        </authorList>
    </citation>
    <scope>NUCLEOTIDE SEQUENCE [LARGE SCALE GENOMIC DNA]</scope>
</reference>
<organism evidence="1">
    <name type="scientific">Loa loa</name>
    <name type="common">Eye worm</name>
    <name type="synonym">Filaria loa</name>
    <dbReference type="NCBI Taxonomy" id="7209"/>
    <lineage>
        <taxon>Eukaryota</taxon>
        <taxon>Metazoa</taxon>
        <taxon>Ecdysozoa</taxon>
        <taxon>Nematoda</taxon>
        <taxon>Chromadorea</taxon>
        <taxon>Rhabditida</taxon>
        <taxon>Spirurina</taxon>
        <taxon>Spiruromorpha</taxon>
        <taxon>Filarioidea</taxon>
        <taxon>Onchocercidae</taxon>
        <taxon>Loa</taxon>
    </lineage>
</organism>
<name>A0A1S0UDE9_LOALO</name>
<protein>
    <submittedName>
        <fullName evidence="1">Uncharacterized protein</fullName>
    </submittedName>
</protein>
<dbReference type="AlphaFoldDB" id="A0A1S0UDE9"/>
<sequence length="135" mass="15701">DIIIKSAQPAKQKLEDLLDEVKTINLTPPDQHLRKNKRLTLCVGILGSINEKWLEYIQKQRNAQKRKEEDKYTDMVHDNKGLLNLNLINNGQKATVTLDMYKDEYELAIQCLQQSKINIEAFQQKEPPPKCLSRQ</sequence>